<evidence type="ECO:0000256" key="2">
    <source>
        <dbReference type="ARBA" id="ARBA00022723"/>
    </source>
</evidence>
<dbReference type="PROSITE" id="PS51337">
    <property type="entry name" value="B12_BINDING_NTER"/>
    <property type="match status" value="1"/>
</dbReference>
<evidence type="ECO:0000256" key="3">
    <source>
        <dbReference type="ARBA" id="ARBA00023285"/>
    </source>
</evidence>
<gene>
    <name evidence="7" type="ORF">H8S55_08840</name>
</gene>
<dbReference type="GO" id="GO:0005829">
    <property type="term" value="C:cytosol"/>
    <property type="evidence" value="ECO:0007669"/>
    <property type="project" value="TreeGrafter"/>
</dbReference>
<dbReference type="EMBL" id="JACOPN010000005">
    <property type="protein sequence ID" value="MBC5717424.1"/>
    <property type="molecule type" value="Genomic_DNA"/>
</dbReference>
<dbReference type="PROSITE" id="PS51332">
    <property type="entry name" value="B12_BINDING"/>
    <property type="match status" value="1"/>
</dbReference>
<accession>A0A8J6IWC0</accession>
<evidence type="ECO:0000256" key="4">
    <source>
        <dbReference type="SAM" id="MobiDB-lite"/>
    </source>
</evidence>
<dbReference type="InterPro" id="IPR006158">
    <property type="entry name" value="Cobalamin-bd"/>
</dbReference>
<dbReference type="GO" id="GO:0046653">
    <property type="term" value="P:tetrahydrofolate metabolic process"/>
    <property type="evidence" value="ECO:0007669"/>
    <property type="project" value="TreeGrafter"/>
</dbReference>
<dbReference type="GO" id="GO:0050667">
    <property type="term" value="P:homocysteine metabolic process"/>
    <property type="evidence" value="ECO:0007669"/>
    <property type="project" value="TreeGrafter"/>
</dbReference>
<dbReference type="Gene3D" id="1.10.1240.10">
    <property type="entry name" value="Methionine synthase domain"/>
    <property type="match status" value="1"/>
</dbReference>
<dbReference type="InterPro" id="IPR036594">
    <property type="entry name" value="Meth_synthase_dom"/>
</dbReference>
<feature type="region of interest" description="Disordered" evidence="4">
    <location>
        <begin position="1"/>
        <end position="28"/>
    </location>
</feature>
<dbReference type="InterPro" id="IPR003759">
    <property type="entry name" value="Cbl-bd_cap"/>
</dbReference>
<dbReference type="Pfam" id="PF02310">
    <property type="entry name" value="B12-binding"/>
    <property type="match status" value="1"/>
</dbReference>
<name>A0A8J6IWC0_9FIRM</name>
<dbReference type="SMART" id="SM01018">
    <property type="entry name" value="B12-binding_2"/>
    <property type="match status" value="1"/>
</dbReference>
<feature type="compositionally biased region" description="Low complexity" evidence="4">
    <location>
        <begin position="13"/>
        <end position="23"/>
    </location>
</feature>
<dbReference type="FunFam" id="3.40.50.280:FF:000003">
    <property type="entry name" value="Dimethylamine methyltransferase corrinoid protein"/>
    <property type="match status" value="1"/>
</dbReference>
<keyword evidence="8" id="KW-1185">Reference proteome</keyword>
<comment type="similarity">
    <text evidence="1">Belongs to the methylamine corrinoid protein family.</text>
</comment>
<keyword evidence="3" id="KW-0170">Cobalt</keyword>
<dbReference type="GO" id="GO:0008705">
    <property type="term" value="F:methionine synthase activity"/>
    <property type="evidence" value="ECO:0007669"/>
    <property type="project" value="TreeGrafter"/>
</dbReference>
<feature type="compositionally biased region" description="Basic and acidic residues" evidence="4">
    <location>
        <begin position="1"/>
        <end position="12"/>
    </location>
</feature>
<feature type="domain" description="B12-binding N-terminal" evidence="6">
    <location>
        <begin position="23"/>
        <end position="117"/>
    </location>
</feature>
<evidence type="ECO:0000313" key="7">
    <source>
        <dbReference type="EMBL" id="MBC5717424.1"/>
    </source>
</evidence>
<evidence type="ECO:0000313" key="8">
    <source>
        <dbReference type="Proteomes" id="UP000602260"/>
    </source>
</evidence>
<keyword evidence="2" id="KW-0479">Metal-binding</keyword>
<comment type="caution">
    <text evidence="7">The sequence shown here is derived from an EMBL/GenBank/DDBJ whole genome shotgun (WGS) entry which is preliminary data.</text>
</comment>
<dbReference type="CDD" id="cd02070">
    <property type="entry name" value="corrinoid_protein_B12-BD"/>
    <property type="match status" value="1"/>
</dbReference>
<dbReference type="PANTHER" id="PTHR45833:SF1">
    <property type="entry name" value="METHIONINE SYNTHASE"/>
    <property type="match status" value="1"/>
</dbReference>
<evidence type="ECO:0000259" key="6">
    <source>
        <dbReference type="PROSITE" id="PS51337"/>
    </source>
</evidence>
<dbReference type="AlphaFoldDB" id="A0A8J6IWC0"/>
<protein>
    <submittedName>
        <fullName evidence="7">Corrinoid protein</fullName>
    </submittedName>
</protein>
<organism evidence="7 8">
    <name type="scientific">Flintibacter faecis</name>
    <dbReference type="NCBI Taxonomy" id="2763047"/>
    <lineage>
        <taxon>Bacteria</taxon>
        <taxon>Bacillati</taxon>
        <taxon>Bacillota</taxon>
        <taxon>Clostridia</taxon>
        <taxon>Eubacteriales</taxon>
        <taxon>Flintibacter</taxon>
    </lineage>
</organism>
<proteinExistence type="inferred from homology"/>
<reference evidence="7" key="1">
    <citation type="submission" date="2020-08" db="EMBL/GenBank/DDBJ databases">
        <title>Genome public.</title>
        <authorList>
            <person name="Liu C."/>
            <person name="Sun Q."/>
        </authorList>
    </citation>
    <scope>NUCLEOTIDE SEQUENCE</scope>
    <source>
        <strain evidence="7">BX5</strain>
    </source>
</reference>
<dbReference type="InterPro" id="IPR036724">
    <property type="entry name" value="Cobalamin-bd_sf"/>
</dbReference>
<evidence type="ECO:0000259" key="5">
    <source>
        <dbReference type="PROSITE" id="PS51332"/>
    </source>
</evidence>
<dbReference type="GO" id="GO:0046872">
    <property type="term" value="F:metal ion binding"/>
    <property type="evidence" value="ECO:0007669"/>
    <property type="project" value="UniProtKB-KW"/>
</dbReference>
<dbReference type="GO" id="GO:0031419">
    <property type="term" value="F:cobalamin binding"/>
    <property type="evidence" value="ECO:0007669"/>
    <property type="project" value="InterPro"/>
</dbReference>
<dbReference type="SUPFAM" id="SSF47644">
    <property type="entry name" value="Methionine synthase domain"/>
    <property type="match status" value="1"/>
</dbReference>
<dbReference type="PANTHER" id="PTHR45833">
    <property type="entry name" value="METHIONINE SYNTHASE"/>
    <property type="match status" value="1"/>
</dbReference>
<feature type="domain" description="B12-binding" evidence="5">
    <location>
        <begin position="117"/>
        <end position="245"/>
    </location>
</feature>
<dbReference type="SUPFAM" id="SSF52242">
    <property type="entry name" value="Cobalamin (vitamin B12)-binding domain"/>
    <property type="match status" value="1"/>
</dbReference>
<dbReference type="Pfam" id="PF02607">
    <property type="entry name" value="B12-binding_2"/>
    <property type="match status" value="1"/>
</dbReference>
<dbReference type="Proteomes" id="UP000602260">
    <property type="component" value="Unassembled WGS sequence"/>
</dbReference>
<evidence type="ECO:0000256" key="1">
    <source>
        <dbReference type="ARBA" id="ARBA00010854"/>
    </source>
</evidence>
<sequence length="245" mass="25808">MDLPPEPRRKLDGAGQAAPPQQAAREEAPADLLSAIASALEHGQQKKLLSLCRQALDQGYSPDDILSKGMVKGMSDLGDAFSANRAFVPEMLIAARCMTAAMELLKPHMAASGHEPVGSACLGTVQGDMHDIGKNLVKIMMEGSGIQVIDLGVDVSPQQFIDAAQQHHCGIIACSSLLTTTMQGMRQVVELARARGIRDQVKIMVGGAPISQAFCDEIGADAYTPDAGTAARTAVALLRALKHSL</sequence>
<dbReference type="InterPro" id="IPR050554">
    <property type="entry name" value="Met_Synthase/Corrinoid"/>
</dbReference>
<dbReference type="Gene3D" id="3.40.50.280">
    <property type="entry name" value="Cobalamin-binding domain"/>
    <property type="match status" value="1"/>
</dbReference>